<dbReference type="Proteomes" id="UP000615446">
    <property type="component" value="Unassembled WGS sequence"/>
</dbReference>
<gene>
    <name evidence="3" type="ORF">RCL2_002087000</name>
</gene>
<dbReference type="Pfam" id="PF19263">
    <property type="entry name" value="DUF5906"/>
    <property type="match status" value="1"/>
</dbReference>
<feature type="compositionally biased region" description="Low complexity" evidence="1">
    <location>
        <begin position="864"/>
        <end position="879"/>
    </location>
</feature>
<feature type="domain" description="NrS-1 polymerase-like helicase" evidence="2">
    <location>
        <begin position="542"/>
        <end position="653"/>
    </location>
</feature>
<organism evidence="3 4">
    <name type="scientific">Rhizophagus clarus</name>
    <dbReference type="NCBI Taxonomy" id="94130"/>
    <lineage>
        <taxon>Eukaryota</taxon>
        <taxon>Fungi</taxon>
        <taxon>Fungi incertae sedis</taxon>
        <taxon>Mucoromycota</taxon>
        <taxon>Glomeromycotina</taxon>
        <taxon>Glomeromycetes</taxon>
        <taxon>Glomerales</taxon>
        <taxon>Glomeraceae</taxon>
        <taxon>Rhizophagus</taxon>
    </lineage>
</organism>
<evidence type="ECO:0000313" key="4">
    <source>
        <dbReference type="Proteomes" id="UP000615446"/>
    </source>
</evidence>
<comment type="caution">
    <text evidence="3">The sequence shown here is derived from an EMBL/GenBank/DDBJ whole genome shotgun (WGS) entry which is preliminary data.</text>
</comment>
<feature type="region of interest" description="Disordered" evidence="1">
    <location>
        <begin position="839"/>
        <end position="939"/>
    </location>
</feature>
<protein>
    <recommendedName>
        <fullName evidence="2">NrS-1 polymerase-like helicase domain-containing protein</fullName>
    </recommendedName>
</protein>
<dbReference type="OrthoDB" id="10261620at2759"/>
<proteinExistence type="predicted"/>
<accession>A0A8H3QWK8</accession>
<dbReference type="InterPro" id="IPR045455">
    <property type="entry name" value="NrS-1_pol-like_helicase"/>
</dbReference>
<evidence type="ECO:0000256" key="1">
    <source>
        <dbReference type="SAM" id="MobiDB-lite"/>
    </source>
</evidence>
<reference evidence="3" key="1">
    <citation type="submission" date="2019-10" db="EMBL/GenBank/DDBJ databases">
        <title>Conservation and host-specific expression of non-tandemly repeated heterogenous ribosome RNA gene in arbuscular mycorrhizal fungi.</title>
        <authorList>
            <person name="Maeda T."/>
            <person name="Kobayashi Y."/>
            <person name="Nakagawa T."/>
            <person name="Ezawa T."/>
            <person name="Yamaguchi K."/>
            <person name="Bino T."/>
            <person name="Nishimoto Y."/>
            <person name="Shigenobu S."/>
            <person name="Kawaguchi M."/>
        </authorList>
    </citation>
    <scope>NUCLEOTIDE SEQUENCE</scope>
    <source>
        <strain evidence="3">HR1</strain>
    </source>
</reference>
<evidence type="ECO:0000259" key="2">
    <source>
        <dbReference type="Pfam" id="PF19263"/>
    </source>
</evidence>
<sequence>MSQSVFEDAPAPCGFKASDIGAYFYKIRDDTVRPRQFLGADNADGIEAILSEREGHSLHEIIDGDEPLRPIIDFDLSQEVLDTIEPKLTRKEIGNLLYRAFIETCHEIFPEWNDKTLTIASSSDAKKMSLHISTTGMRLPNIAKVSVFTELFREKLPVGLQKKGIIDNIANVGPSKSFSLRMLGSPKIDKETGSHKRVKKVMYPKDGSVFDFMIRPPNDESEVVDSPLLKVPETEVKRSNDTVPEVSTNGEATQADFDFVESLLEENCIEGYTLSFPSENIPDLFPLTRNSPSQCPLCDRGHTSDNAYIIRKNKSFRFYCHRANHERKPGTRNPSKKLTINETALDREKKLPSPVKLEQSRISNPKDRFVWWDLIRMCTTGKKFSRTEVYEAIQSTVAYIQKKIPIWILKHKDSENGLYFDMGAELKLAKFEIKIIEYGGESVKLKTLIDQAVIKGLIVYEDYDFLPYPISVSQPDSDFFNLFLGFLAKPATKVNKEIMDPILWHVLNVICSGDEKLNEYIWNWWAYLVQKPEKKPRTILVLKSTLQQCGKNIITDFIGDKVLGEHLHYAGSDLEKMLGRFNSVIQARKLIVMNETGMSSGEWHRFNGHLKSLITEGKVSIERKGLETKRLKDFAGYMVTSNQDAPLKIDIGDSRIVCFDVSARCRGNMAYFNRLGEILDHPDAPGVVMKYLLTCDLSNWNPQEIPATKMKSDIMRDQLPNPNRFIIDYIASWAEDKVSKPSCTSLYQNYLEWCGENGEKPFSDSNLGKKFAHIGIDKTRSRVNGVRVNQYILNRSKIIAKLRESGLGDIEEFSDIPQEDLPASEAIIIPTFNVLGIIPQKTAPPQPEKSTPPRDKKAEPPIASTSGTSETSKTSELSKPAVINKSEPSSDILDNTEPKAESKPPQNDEPINDESKQNVVEASCKAPPSPTILSSRAQREERLRKRAVELGEDPDAFVTITEKDGLDSIAFRDRMETDSRMCGYAKDEEEDPNEYMDMTVRERLIGEEIIRREFEDDGITSSWLDTDEEWQKNISILQENGMLWYNQISYILPNNNNMAGIATRYVTENELNTKMSIEELSKYVPALDILLTDKVKRDQARRRLKKGYNFTEEQVFALIPKQTAGRKKRGALPNAPDTPDITQEAEPEMVNTCQISPKETIRDLALRIIRDNLSEVEVKAIAKALAGTAPNDSAGLSRLTRLRRELKDHGASEKIISATFIPDTTRSANIIQKGNRLLRENEGIDYPDHFSLESVKERLNSYDVSNKPDKQALADVMIMLCIRPAEIKDLRISNGNVTGYGKNRGQQDIPRVFRSLEKNEERAKQLLIWIQEAISSGQLKDPGKPGVLWFNTFLKKDEFLPEVGKPLLPSSLRKLGAVYAVVSHGAKNLSEAMTIASEALRHSPDNHTSPAKNYTIVNYRLRGEPYNQATVFELSGEN</sequence>
<evidence type="ECO:0000313" key="3">
    <source>
        <dbReference type="EMBL" id="GES94132.1"/>
    </source>
</evidence>
<name>A0A8H3QWK8_9GLOM</name>
<dbReference type="InterPro" id="IPR027417">
    <property type="entry name" value="P-loop_NTPase"/>
</dbReference>
<dbReference type="Gene3D" id="3.40.50.300">
    <property type="entry name" value="P-loop containing nucleotide triphosphate hydrolases"/>
    <property type="match status" value="1"/>
</dbReference>
<dbReference type="EMBL" id="BLAL01000229">
    <property type="protein sequence ID" value="GES94132.1"/>
    <property type="molecule type" value="Genomic_DNA"/>
</dbReference>